<accession>A0A165XQL8</accession>
<organism evidence="2 3">
    <name type="scientific">Sistotremastrum suecicum HHB10207 ss-3</name>
    <dbReference type="NCBI Taxonomy" id="1314776"/>
    <lineage>
        <taxon>Eukaryota</taxon>
        <taxon>Fungi</taxon>
        <taxon>Dikarya</taxon>
        <taxon>Basidiomycota</taxon>
        <taxon>Agaricomycotina</taxon>
        <taxon>Agaricomycetes</taxon>
        <taxon>Sistotremastrales</taxon>
        <taxon>Sistotremastraceae</taxon>
        <taxon>Sistotremastrum</taxon>
    </lineage>
</organism>
<keyword evidence="3" id="KW-1185">Reference proteome</keyword>
<dbReference type="Proteomes" id="UP000076798">
    <property type="component" value="Unassembled WGS sequence"/>
</dbReference>
<dbReference type="SUPFAM" id="SSF81383">
    <property type="entry name" value="F-box domain"/>
    <property type="match status" value="1"/>
</dbReference>
<proteinExistence type="predicted"/>
<dbReference type="Pfam" id="PF12937">
    <property type="entry name" value="F-box-like"/>
    <property type="match status" value="1"/>
</dbReference>
<feature type="domain" description="F-box" evidence="1">
    <location>
        <begin position="34"/>
        <end position="81"/>
    </location>
</feature>
<dbReference type="EMBL" id="KV428333">
    <property type="protein sequence ID" value="KZT32440.1"/>
    <property type="molecule type" value="Genomic_DNA"/>
</dbReference>
<sequence>MLSQQRVDPFEAPPGITRISVLRTTLGRSSGSWMITFDELPVELIVLILEGSTLRDILSVSQTSTHFRTICFQSKQIWHSASDVSSLVVPARETLQSIPVERLPTLVLRALQVPIPGRAPPMPTWTPLIWYAVSDVLPRHDPWALAWPAPIGTSPISEWTELLHVIHGSRWILCGARHEGERWTNWTRLKLPDQMDEMDCEVVGLYSDGAMYVVCREVILLSRFFRCTHAGFFS</sequence>
<gene>
    <name evidence="2" type="ORF">SISSUDRAFT_541805</name>
</gene>
<dbReference type="InterPro" id="IPR036047">
    <property type="entry name" value="F-box-like_dom_sf"/>
</dbReference>
<dbReference type="AlphaFoldDB" id="A0A165XQL8"/>
<dbReference type="Gene3D" id="1.20.1280.50">
    <property type="match status" value="1"/>
</dbReference>
<reference evidence="2 3" key="1">
    <citation type="journal article" date="2016" name="Mol. Biol. Evol.">
        <title>Comparative Genomics of Early-Diverging Mushroom-Forming Fungi Provides Insights into the Origins of Lignocellulose Decay Capabilities.</title>
        <authorList>
            <person name="Nagy L.G."/>
            <person name="Riley R."/>
            <person name="Tritt A."/>
            <person name="Adam C."/>
            <person name="Daum C."/>
            <person name="Floudas D."/>
            <person name="Sun H."/>
            <person name="Yadav J.S."/>
            <person name="Pangilinan J."/>
            <person name="Larsson K.H."/>
            <person name="Matsuura K."/>
            <person name="Barry K."/>
            <person name="Labutti K."/>
            <person name="Kuo R."/>
            <person name="Ohm R.A."/>
            <person name="Bhattacharya S.S."/>
            <person name="Shirouzu T."/>
            <person name="Yoshinaga Y."/>
            <person name="Martin F.M."/>
            <person name="Grigoriev I.V."/>
            <person name="Hibbett D.S."/>
        </authorList>
    </citation>
    <scope>NUCLEOTIDE SEQUENCE [LARGE SCALE GENOMIC DNA]</scope>
    <source>
        <strain evidence="2 3">HHB10207 ss-3</strain>
    </source>
</reference>
<evidence type="ECO:0000313" key="2">
    <source>
        <dbReference type="EMBL" id="KZT32440.1"/>
    </source>
</evidence>
<dbReference type="PROSITE" id="PS50181">
    <property type="entry name" value="FBOX"/>
    <property type="match status" value="1"/>
</dbReference>
<evidence type="ECO:0000313" key="3">
    <source>
        <dbReference type="Proteomes" id="UP000076798"/>
    </source>
</evidence>
<dbReference type="InterPro" id="IPR001810">
    <property type="entry name" value="F-box_dom"/>
</dbReference>
<evidence type="ECO:0000259" key="1">
    <source>
        <dbReference type="PROSITE" id="PS50181"/>
    </source>
</evidence>
<name>A0A165XQL8_9AGAM</name>
<protein>
    <recommendedName>
        <fullName evidence="1">F-box domain-containing protein</fullName>
    </recommendedName>
</protein>